<reference evidence="2" key="1">
    <citation type="journal article" date="2008" name="Nature">
        <title>The amphioxus genome and the evolution of the chordate karyotype.</title>
        <authorList>
            <consortium name="US DOE Joint Genome Institute (JGI-PGF)"/>
            <person name="Putnam N.H."/>
            <person name="Butts T."/>
            <person name="Ferrier D.E.K."/>
            <person name="Furlong R.F."/>
            <person name="Hellsten U."/>
            <person name="Kawashima T."/>
            <person name="Robinson-Rechavi M."/>
            <person name="Shoguchi E."/>
            <person name="Terry A."/>
            <person name="Yu J.-K."/>
            <person name="Benito-Gutierrez E.L."/>
            <person name="Dubchak I."/>
            <person name="Garcia-Fernandez J."/>
            <person name="Gibson-Brown J.J."/>
            <person name="Grigoriev I.V."/>
            <person name="Horton A.C."/>
            <person name="de Jong P.J."/>
            <person name="Jurka J."/>
            <person name="Kapitonov V.V."/>
            <person name="Kohara Y."/>
            <person name="Kuroki Y."/>
            <person name="Lindquist E."/>
            <person name="Lucas S."/>
            <person name="Osoegawa K."/>
            <person name="Pennacchio L.A."/>
            <person name="Salamov A.A."/>
            <person name="Satou Y."/>
            <person name="Sauka-Spengler T."/>
            <person name="Schmutz J."/>
            <person name="Shin-I T."/>
            <person name="Toyoda A."/>
            <person name="Bronner-Fraser M."/>
            <person name="Fujiyama A."/>
            <person name="Holland L.Z."/>
            <person name="Holland P.W.H."/>
            <person name="Satoh N."/>
            <person name="Rokhsar D.S."/>
        </authorList>
    </citation>
    <scope>NUCLEOTIDE SEQUENCE [LARGE SCALE GENOMIC DNA]</scope>
    <source>
        <strain evidence="2">S238N-H82</strain>
        <tissue evidence="2">Testes</tissue>
    </source>
</reference>
<feature type="compositionally biased region" description="Basic and acidic residues" evidence="1">
    <location>
        <begin position="96"/>
        <end position="107"/>
    </location>
</feature>
<gene>
    <name evidence="2" type="ORF">BRAFLDRAFT_80083</name>
</gene>
<feature type="compositionally biased region" description="Basic and acidic residues" evidence="1">
    <location>
        <begin position="1"/>
        <end position="11"/>
    </location>
</feature>
<feature type="region of interest" description="Disordered" evidence="1">
    <location>
        <begin position="1"/>
        <end position="128"/>
    </location>
</feature>
<dbReference type="EMBL" id="GG666464">
    <property type="protein sequence ID" value="EEN68312.1"/>
    <property type="molecule type" value="Genomic_DNA"/>
</dbReference>
<sequence>MQASPVRRDWDVPAPPAEQEVGGSPAGWQPPYQQPDLVRQQPPINQEQHSRARNARSGSRQATGSSRPPGSGRPPGPAGHRVRQEIGSGRKPGPAGHRDPAVHRVRQEAGIQQATGSSRAPGLAGKVG</sequence>
<dbReference type="AlphaFoldDB" id="C3XTT8"/>
<organism>
    <name type="scientific">Branchiostoma floridae</name>
    <name type="common">Florida lancelet</name>
    <name type="synonym">Amphioxus</name>
    <dbReference type="NCBI Taxonomy" id="7739"/>
    <lineage>
        <taxon>Eukaryota</taxon>
        <taxon>Metazoa</taxon>
        <taxon>Chordata</taxon>
        <taxon>Cephalochordata</taxon>
        <taxon>Leptocardii</taxon>
        <taxon>Amphioxiformes</taxon>
        <taxon>Branchiostomatidae</taxon>
        <taxon>Branchiostoma</taxon>
    </lineage>
</organism>
<evidence type="ECO:0000313" key="2">
    <source>
        <dbReference type="EMBL" id="EEN68312.1"/>
    </source>
</evidence>
<evidence type="ECO:0000256" key="1">
    <source>
        <dbReference type="SAM" id="MobiDB-lite"/>
    </source>
</evidence>
<accession>C3XTT8</accession>
<protein>
    <submittedName>
        <fullName evidence="2">Uncharacterized protein</fullName>
    </submittedName>
</protein>
<dbReference type="InParanoid" id="C3XTT8"/>
<name>C3XTT8_BRAFL</name>
<proteinExistence type="predicted"/>